<evidence type="ECO:0000313" key="1">
    <source>
        <dbReference type="EMBL" id="MBB5137120.1"/>
    </source>
</evidence>
<dbReference type="Pfam" id="PF19593">
    <property type="entry name" value="DUF6098"/>
    <property type="match status" value="1"/>
</dbReference>
<dbReference type="Proteomes" id="UP000578449">
    <property type="component" value="Unassembled WGS sequence"/>
</dbReference>
<dbReference type="InterPro" id="IPR046080">
    <property type="entry name" value="DUF6098"/>
</dbReference>
<proteinExistence type="predicted"/>
<keyword evidence="2" id="KW-1185">Reference proteome</keyword>
<sequence length="139" mass="15833">MELPVIESLDRLESVVAAHPGLYLRYSLGPERDAERSSVDYESGLSLPGLSATVMDAECWWTRPLKDWLARQMCKYADLAEKDDERRPWLLTGRVVARGPDHEPLLVDVRPVAWIDKAVVEEAREHYEKHFDAGRDSTG</sequence>
<reference evidence="1 2" key="1">
    <citation type="submission" date="2020-08" db="EMBL/GenBank/DDBJ databases">
        <title>Genomic Encyclopedia of Type Strains, Phase IV (KMG-IV): sequencing the most valuable type-strain genomes for metagenomic binning, comparative biology and taxonomic classification.</title>
        <authorList>
            <person name="Goeker M."/>
        </authorList>
    </citation>
    <scope>NUCLEOTIDE SEQUENCE [LARGE SCALE GENOMIC DNA]</scope>
    <source>
        <strain evidence="1 2">DSM 45615</strain>
    </source>
</reference>
<dbReference type="EMBL" id="JACHGN010000016">
    <property type="protein sequence ID" value="MBB5137120.1"/>
    <property type="molecule type" value="Genomic_DNA"/>
</dbReference>
<evidence type="ECO:0000313" key="2">
    <source>
        <dbReference type="Proteomes" id="UP000578449"/>
    </source>
</evidence>
<comment type="caution">
    <text evidence="1">The sequence shown here is derived from an EMBL/GenBank/DDBJ whole genome shotgun (WGS) entry which is preliminary data.</text>
</comment>
<name>A0A840PHV2_9ACTN</name>
<accession>A0A840PHV2</accession>
<organism evidence="1 2">
    <name type="scientific">Thermocatellispora tengchongensis</name>
    <dbReference type="NCBI Taxonomy" id="1073253"/>
    <lineage>
        <taxon>Bacteria</taxon>
        <taxon>Bacillati</taxon>
        <taxon>Actinomycetota</taxon>
        <taxon>Actinomycetes</taxon>
        <taxon>Streptosporangiales</taxon>
        <taxon>Streptosporangiaceae</taxon>
        <taxon>Thermocatellispora</taxon>
    </lineage>
</organism>
<gene>
    <name evidence="1" type="ORF">HNP84_006872</name>
</gene>
<dbReference type="RefSeq" id="WP_185053964.1">
    <property type="nucleotide sequence ID" value="NZ_BAABIX010000020.1"/>
</dbReference>
<dbReference type="AlphaFoldDB" id="A0A840PHV2"/>
<protein>
    <submittedName>
        <fullName evidence="1">Uncharacterized protein</fullName>
    </submittedName>
</protein>